<evidence type="ECO:0000256" key="1">
    <source>
        <dbReference type="ARBA" id="ARBA00001946"/>
    </source>
</evidence>
<dbReference type="GO" id="GO:0004337">
    <property type="term" value="F:(2E,6E)-farnesyl diphosphate synthase activity"/>
    <property type="evidence" value="ECO:0007669"/>
    <property type="project" value="TreeGrafter"/>
</dbReference>
<evidence type="ECO:0008006" key="9">
    <source>
        <dbReference type="Google" id="ProtNLM"/>
    </source>
</evidence>
<dbReference type="PANTHER" id="PTHR11525">
    <property type="entry name" value="FARNESYL-PYROPHOSPHATE SYNTHETASE"/>
    <property type="match status" value="1"/>
</dbReference>
<evidence type="ECO:0000256" key="5">
    <source>
        <dbReference type="ARBA" id="ARBA00033740"/>
    </source>
</evidence>
<dbReference type="Gene3D" id="1.10.600.10">
    <property type="entry name" value="Farnesyl Diphosphate Synthase"/>
    <property type="match status" value="2"/>
</dbReference>
<dbReference type="InterPro" id="IPR039702">
    <property type="entry name" value="FPS1-like"/>
</dbReference>
<evidence type="ECO:0000256" key="2">
    <source>
        <dbReference type="ARBA" id="ARBA00022679"/>
    </source>
</evidence>
<organism evidence="7 8">
    <name type="scientific">Spodoptera exigua</name>
    <name type="common">Beet armyworm</name>
    <name type="synonym">Noctua fulgens</name>
    <dbReference type="NCBI Taxonomy" id="7107"/>
    <lineage>
        <taxon>Eukaryota</taxon>
        <taxon>Metazoa</taxon>
        <taxon>Ecdysozoa</taxon>
        <taxon>Arthropoda</taxon>
        <taxon>Hexapoda</taxon>
        <taxon>Insecta</taxon>
        <taxon>Pterygota</taxon>
        <taxon>Neoptera</taxon>
        <taxon>Endopterygota</taxon>
        <taxon>Lepidoptera</taxon>
        <taxon>Glossata</taxon>
        <taxon>Ditrysia</taxon>
        <taxon>Noctuoidea</taxon>
        <taxon>Noctuidae</taxon>
        <taxon>Amphipyrinae</taxon>
        <taxon>Spodoptera</taxon>
    </lineage>
</organism>
<evidence type="ECO:0000256" key="4">
    <source>
        <dbReference type="ARBA" id="ARBA00022842"/>
    </source>
</evidence>
<evidence type="ECO:0000313" key="7">
    <source>
        <dbReference type="EMBL" id="KAH9632602.1"/>
    </source>
</evidence>
<reference evidence="7" key="1">
    <citation type="journal article" date="2021" name="G3 (Bethesda)">
        <title>Genome and transcriptome analysis of the beet armyworm Spodoptera exigua reveals targets for pest control. .</title>
        <authorList>
            <person name="Simon S."/>
            <person name="Breeschoten T."/>
            <person name="Jansen H.J."/>
            <person name="Dirks R.P."/>
            <person name="Schranz M.E."/>
            <person name="Ros V.I.D."/>
        </authorList>
    </citation>
    <scope>NUCLEOTIDE SEQUENCE</scope>
    <source>
        <strain evidence="7">TB_SE_WUR_2020</strain>
    </source>
</reference>
<comment type="caution">
    <text evidence="7">The sequence shown here is derived from an EMBL/GenBank/DDBJ whole genome shotgun (WGS) entry which is preliminary data.</text>
</comment>
<comment type="cofactor">
    <cofactor evidence="1">
        <name>Mg(2+)</name>
        <dbReference type="ChEBI" id="CHEBI:18420"/>
    </cofactor>
</comment>
<name>A0A922MA15_SPOEX</name>
<accession>A0A922MA15</accession>
<dbReference type="GO" id="GO:0042811">
    <property type="term" value="P:pheromone biosynthetic process"/>
    <property type="evidence" value="ECO:0007669"/>
    <property type="project" value="UniProtKB-ARBA"/>
</dbReference>
<gene>
    <name evidence="7" type="ORF">HF086_001845</name>
</gene>
<dbReference type="AlphaFoldDB" id="A0A922MA15"/>
<keyword evidence="2 6" id="KW-0808">Transferase</keyword>
<dbReference type="PANTHER" id="PTHR11525:SF0">
    <property type="entry name" value="FARNESYL PYROPHOSPHATE SYNTHASE"/>
    <property type="match status" value="1"/>
</dbReference>
<dbReference type="InterPro" id="IPR008949">
    <property type="entry name" value="Isoprenoid_synthase_dom_sf"/>
</dbReference>
<dbReference type="Pfam" id="PF00348">
    <property type="entry name" value="polyprenyl_synt"/>
    <property type="match status" value="2"/>
</dbReference>
<dbReference type="GO" id="GO:0004161">
    <property type="term" value="F:dimethylallyltranstransferase activity"/>
    <property type="evidence" value="ECO:0007669"/>
    <property type="project" value="TreeGrafter"/>
</dbReference>
<proteinExistence type="inferred from homology"/>
<evidence type="ECO:0000256" key="6">
    <source>
        <dbReference type="RuleBase" id="RU004466"/>
    </source>
</evidence>
<dbReference type="SUPFAM" id="SSF48576">
    <property type="entry name" value="Terpenoid synthases"/>
    <property type="match status" value="1"/>
</dbReference>
<keyword evidence="3" id="KW-0479">Metal-binding</keyword>
<keyword evidence="4" id="KW-0460">Magnesium</keyword>
<evidence type="ECO:0000313" key="8">
    <source>
        <dbReference type="Proteomes" id="UP000814243"/>
    </source>
</evidence>
<dbReference type="EMBL" id="JACEFF010000701">
    <property type="protein sequence ID" value="KAH9632602.1"/>
    <property type="molecule type" value="Genomic_DNA"/>
</dbReference>
<dbReference type="GO" id="GO:0045337">
    <property type="term" value="P:farnesyl diphosphate biosynthetic process"/>
    <property type="evidence" value="ECO:0007669"/>
    <property type="project" value="TreeGrafter"/>
</dbReference>
<dbReference type="InterPro" id="IPR000092">
    <property type="entry name" value="Polyprenyl_synt"/>
</dbReference>
<dbReference type="Proteomes" id="UP000814243">
    <property type="component" value="Unassembled WGS sequence"/>
</dbReference>
<comment type="similarity">
    <text evidence="6">Belongs to the FPP/GGPP synthase family.</text>
</comment>
<evidence type="ECO:0000256" key="3">
    <source>
        <dbReference type="ARBA" id="ARBA00022723"/>
    </source>
</evidence>
<protein>
    <recommendedName>
        <fullName evidence="9">Farnesyl pyrophosphate synthase</fullName>
    </recommendedName>
</protein>
<sequence length="328" mass="38588">MQFFFFFITKQIFIFKHRYLLLHTQYSFDVSRISWEMSKLLQNSRLFYNQLRQLHSNNLSAPTPSVEKEKKAFQDVLPEFIDSVITTTKIKELPEVATWMEQVLKYVLPGGKLSRGLITSMGYKMFEEPEHFSERTQHDAHILGWCIQMMHASFLVLDDIADGATMRHNKQCWHLQRNVGLYAVNDALMMQQAMMDMLKTHFGNSPIYIDLINYFNEDDYLDVYGDETITGKTARDIQEGKGTWLSATALQRCDSAQLAIFKEYFGSNNLEHVKRIKQLYDELNLRHMYEQYELKMYEDLMRRIKEVPHAGGRILLSGILKSCFQRDK</sequence>
<dbReference type="GO" id="GO:0005737">
    <property type="term" value="C:cytoplasm"/>
    <property type="evidence" value="ECO:0007669"/>
    <property type="project" value="TreeGrafter"/>
</dbReference>
<comment type="pathway">
    <text evidence="5">Pheromone biosynthesis.</text>
</comment>
<dbReference type="GO" id="GO:0046872">
    <property type="term" value="F:metal ion binding"/>
    <property type="evidence" value="ECO:0007669"/>
    <property type="project" value="UniProtKB-KW"/>
</dbReference>